<dbReference type="InterPro" id="IPR008979">
    <property type="entry name" value="Galactose-bd-like_sf"/>
</dbReference>
<dbReference type="PRINTS" id="PR00742">
    <property type="entry name" value="GLHYDRLASE35"/>
</dbReference>
<dbReference type="GO" id="GO:0005975">
    <property type="term" value="P:carbohydrate metabolic process"/>
    <property type="evidence" value="ECO:0007669"/>
    <property type="project" value="InterPro"/>
</dbReference>
<dbReference type="Gene3D" id="3.20.20.80">
    <property type="entry name" value="Glycosidases"/>
    <property type="match status" value="1"/>
</dbReference>
<dbReference type="Pfam" id="PF01301">
    <property type="entry name" value="Glyco_hydro_35"/>
    <property type="match status" value="1"/>
</dbReference>
<dbReference type="EMBL" id="QRDZ01000025">
    <property type="protein sequence ID" value="RED63499.1"/>
    <property type="molecule type" value="Genomic_DNA"/>
</dbReference>
<organism evidence="4 5">
    <name type="scientific">Cohnella phaseoli</name>
    <dbReference type="NCBI Taxonomy" id="456490"/>
    <lineage>
        <taxon>Bacteria</taxon>
        <taxon>Bacillati</taxon>
        <taxon>Bacillota</taxon>
        <taxon>Bacilli</taxon>
        <taxon>Bacillales</taxon>
        <taxon>Paenibacillaceae</taxon>
        <taxon>Cohnella</taxon>
    </lineage>
</organism>
<keyword evidence="5" id="KW-1185">Reference proteome</keyword>
<dbReference type="SUPFAM" id="SSF49785">
    <property type="entry name" value="Galactose-binding domain-like"/>
    <property type="match status" value="1"/>
</dbReference>
<name>A0A3D9IPR4_9BACL</name>
<comment type="caution">
    <text evidence="4">The sequence shown here is derived from an EMBL/GenBank/DDBJ whole genome shotgun (WGS) entry which is preliminary data.</text>
</comment>
<proteinExistence type="inferred from homology"/>
<evidence type="ECO:0000256" key="2">
    <source>
        <dbReference type="RuleBase" id="RU003679"/>
    </source>
</evidence>
<evidence type="ECO:0000256" key="1">
    <source>
        <dbReference type="ARBA" id="ARBA00009809"/>
    </source>
</evidence>
<dbReference type="Gene3D" id="2.60.120.260">
    <property type="entry name" value="Galactose-binding domain-like"/>
    <property type="match status" value="1"/>
</dbReference>
<evidence type="ECO:0000259" key="3">
    <source>
        <dbReference type="Pfam" id="PF01301"/>
    </source>
</evidence>
<sequence>MLPSVASVQLSQEALRIRGQAKIVLCASVFYFRIPRERWAERLSALRAHGYECVDVYFPWNYHEESEGVWRFDGNRDAGAFLDAVREAGLLAVARPGPYICSEWDGGGLPAYLLAEEGICLRDNDPVYLRHVSRWYDLILPVIRGHQLSEGGPIICVQLENELDFYGCQDPAGYIMELRDMALGHGIDVPLIACAGQGGLFEATGDAQGVVPTCNFYPNDRDPEFEEKALGYRERLAERNYPLLVTETNRSHFLLRRLLGCGAKMLGPYLQVSGTDFGFSNATNNWGNPLAFLTSDYDFGGMISPEGRIRPEAYEGRLLGRLIDAYGESLAEAVPLNGASPFSLGAGAPKAVLNPRALRLSRGGQLVFVHHAGESTGDEEEARYSQVPLLLPDGRETAIRLAAGQSVALPANVPISAWGTLLHATAELFLRQEDEMGLLIAFHADGSGELAFRDCVEPLVWETEEVELVEEEGRIRFAFGERRPAWIRAKAPDGASLTLAIVDRATALEVERIKANGEIDTRKREQYADQPVDTPLRWTAVRVDPSAPPGGAEFRSVPHLNFLEKHGIYRGYAWYEAELGKAASGESKGWLLRRASDVLSLYVDGAYRGTYVPCGSDRYVEWPEAATRKLTVRAEIWGHSNFHDVRQPGLDISSSKGLKDIVSVVRVHRLGGNWRTRYVRGAQRERLAEWASAELDDRSWPISGFGGWLSAERPALECFRRSYPAASDADSWTIHFQGLQGLIRLFVNGADAGKADPYDPYLDITPYVVPGEEALLAVFLERTTETGAGDVLVYEGNAAGKWRLAAAGEPELAAEARLRSAEASGEAVRWPCKLEPGEVRWLFAPIPAAPSIEGWRVIVHGTGLKLSVLVGERLVSRLWLEGGEERPIMRGGDASSFWIPGPWLGDGGSGERLSLLLEAVDAHAAGLLERLDFIPA</sequence>
<accession>A0A3D9IPR4</accession>
<dbReference type="OrthoDB" id="9813184at2"/>
<dbReference type="GO" id="GO:0004553">
    <property type="term" value="F:hydrolase activity, hydrolyzing O-glycosyl compounds"/>
    <property type="evidence" value="ECO:0007669"/>
    <property type="project" value="InterPro"/>
</dbReference>
<protein>
    <submittedName>
        <fullName evidence="4">Beta-galactosidase</fullName>
    </submittedName>
</protein>
<evidence type="ECO:0000313" key="4">
    <source>
        <dbReference type="EMBL" id="RED63499.1"/>
    </source>
</evidence>
<dbReference type="InterPro" id="IPR001944">
    <property type="entry name" value="Glycoside_Hdrlase_35"/>
</dbReference>
<evidence type="ECO:0000313" key="5">
    <source>
        <dbReference type="Proteomes" id="UP000256977"/>
    </source>
</evidence>
<reference evidence="4 5" key="1">
    <citation type="submission" date="2018-07" db="EMBL/GenBank/DDBJ databases">
        <title>Genomic Encyclopedia of Type Strains, Phase III (KMG-III): the genomes of soil and plant-associated and newly described type strains.</title>
        <authorList>
            <person name="Whitman W."/>
        </authorList>
    </citation>
    <scope>NUCLEOTIDE SEQUENCE [LARGE SCALE GENOMIC DNA]</scope>
    <source>
        <strain evidence="4 5">CECT 7287</strain>
    </source>
</reference>
<dbReference type="PANTHER" id="PTHR23421">
    <property type="entry name" value="BETA-GALACTOSIDASE RELATED"/>
    <property type="match status" value="1"/>
</dbReference>
<dbReference type="RefSeq" id="WP_116063617.1">
    <property type="nucleotide sequence ID" value="NZ_QRDZ01000025.1"/>
</dbReference>
<comment type="similarity">
    <text evidence="1 2">Belongs to the glycosyl hydrolase 35 family.</text>
</comment>
<dbReference type="InterPro" id="IPR017853">
    <property type="entry name" value="GH"/>
</dbReference>
<gene>
    <name evidence="4" type="ORF">DFP98_12546</name>
</gene>
<dbReference type="Proteomes" id="UP000256977">
    <property type="component" value="Unassembled WGS sequence"/>
</dbReference>
<dbReference type="InterPro" id="IPR031330">
    <property type="entry name" value="Gly_Hdrlase_35_cat"/>
</dbReference>
<dbReference type="AlphaFoldDB" id="A0A3D9IPR4"/>
<feature type="domain" description="Glycoside hydrolase 35 catalytic" evidence="3">
    <location>
        <begin position="15"/>
        <end position="310"/>
    </location>
</feature>
<dbReference type="SUPFAM" id="SSF51445">
    <property type="entry name" value="(Trans)glycosidases"/>
    <property type="match status" value="1"/>
</dbReference>